<comment type="caution">
    <text evidence="4">The sequence shown here is derived from an EMBL/GenBank/DDBJ whole genome shotgun (WGS) entry which is preliminary data.</text>
</comment>
<feature type="signal peptide" evidence="3">
    <location>
        <begin position="1"/>
        <end position="23"/>
    </location>
</feature>
<reference evidence="4 5" key="2">
    <citation type="journal article" date="2012" name="Proc. Natl. Acad. Sci. U.S.A.">
        <title>Antigenic diversity is generated by distinct evolutionary mechanisms in African trypanosome species.</title>
        <authorList>
            <person name="Jackson A.P."/>
            <person name="Berry A."/>
            <person name="Aslett M."/>
            <person name="Allison H.C."/>
            <person name="Burton P."/>
            <person name="Vavrova-Anderson J."/>
            <person name="Brown R."/>
            <person name="Browne H."/>
            <person name="Corton N."/>
            <person name="Hauser H."/>
            <person name="Gamble J."/>
            <person name="Gilderthorp R."/>
            <person name="Marcello L."/>
            <person name="McQuillan J."/>
            <person name="Otto T.D."/>
            <person name="Quail M.A."/>
            <person name="Sanders M.J."/>
            <person name="van Tonder A."/>
            <person name="Ginger M.L."/>
            <person name="Field M.C."/>
            <person name="Barry J.D."/>
            <person name="Hertz-Fowler C."/>
            <person name="Berriman M."/>
        </authorList>
    </citation>
    <scope>NUCLEOTIDE SEQUENCE [LARGE SCALE GENOMIC DNA]</scope>
    <source>
        <strain evidence="4 5">IL3000</strain>
    </source>
</reference>
<dbReference type="EMBL" id="CAEQ01001752">
    <property type="protein sequence ID" value="CCD15052.1"/>
    <property type="molecule type" value="Genomic_DNA"/>
</dbReference>
<evidence type="ECO:0000256" key="3">
    <source>
        <dbReference type="SAM" id="SignalP"/>
    </source>
</evidence>
<keyword evidence="1" id="KW-0175">Coiled coil</keyword>
<gene>
    <name evidence="4" type="ORF">TCIL3000_0_56180</name>
</gene>
<sequence>MNMIIRCVKVILLEVLTVIGIEANTFEDMVLDEGDFGLLCNTSKVMTGLLQTVSDASLEINEISEKEHELSVKIDETFFGVERTGGYGGYSVLPEQLRNANPSRNEVCVSQKKSHGMPSASDSLASAIFCLCMRTVQSGEDLCNIPSQNKISWPDTSQTRVAQNEFETAWDIVVMKQCIGHESANLENQKQNLADNLTKLKEKLEKKIPVKKENSCNESNTCAKVTKNPSWLNSLREIGNITNGTLTLLEEHKKKLKSVLQKTEAPVPSNSVSGVTSETKTAPSTVQAKTQVSGGRHKDDQRKVTEVKPKTERKGEQEPEKKSIGMPKKEEKPIPIPDLNETSENLINTPKLCLWTALIF</sequence>
<proteinExistence type="predicted"/>
<evidence type="ECO:0000313" key="4">
    <source>
        <dbReference type="EMBL" id="CCD15052.1"/>
    </source>
</evidence>
<name>F9WCQ7_TRYCI</name>
<evidence type="ECO:0000256" key="2">
    <source>
        <dbReference type="SAM" id="MobiDB-lite"/>
    </source>
</evidence>
<feature type="chain" id="PRO_5003394679" evidence="3">
    <location>
        <begin position="24"/>
        <end position="360"/>
    </location>
</feature>
<organism evidence="4 5">
    <name type="scientific">Trypanosoma congolense (strain IL3000)</name>
    <dbReference type="NCBI Taxonomy" id="1068625"/>
    <lineage>
        <taxon>Eukaryota</taxon>
        <taxon>Discoba</taxon>
        <taxon>Euglenozoa</taxon>
        <taxon>Kinetoplastea</taxon>
        <taxon>Metakinetoplastina</taxon>
        <taxon>Trypanosomatida</taxon>
        <taxon>Trypanosomatidae</taxon>
        <taxon>Trypanosoma</taxon>
        <taxon>Nannomonas</taxon>
    </lineage>
</organism>
<dbReference type="VEuPathDB" id="TriTrypDB:TcIL3000_0_56180"/>
<feature type="coiled-coil region" evidence="1">
    <location>
        <begin position="183"/>
        <end position="214"/>
    </location>
</feature>
<keyword evidence="3" id="KW-0732">Signal</keyword>
<feature type="compositionally biased region" description="Polar residues" evidence="2">
    <location>
        <begin position="268"/>
        <end position="293"/>
    </location>
</feature>
<accession>F9WCQ7</accession>
<dbReference type="AlphaFoldDB" id="F9WCQ7"/>
<keyword evidence="5" id="KW-1185">Reference proteome</keyword>
<dbReference type="Proteomes" id="UP000000702">
    <property type="component" value="Unassembled WGS sequence"/>
</dbReference>
<feature type="compositionally biased region" description="Basic and acidic residues" evidence="2">
    <location>
        <begin position="296"/>
        <end position="333"/>
    </location>
</feature>
<feature type="region of interest" description="Disordered" evidence="2">
    <location>
        <begin position="260"/>
        <end position="337"/>
    </location>
</feature>
<evidence type="ECO:0000256" key="1">
    <source>
        <dbReference type="SAM" id="Coils"/>
    </source>
</evidence>
<evidence type="ECO:0000313" key="5">
    <source>
        <dbReference type="Proteomes" id="UP000000702"/>
    </source>
</evidence>
<protein>
    <submittedName>
        <fullName evidence="4">WGS project CAEQ00000000 data, annotated contig 2259</fullName>
    </submittedName>
</protein>
<reference evidence="5" key="1">
    <citation type="submission" date="2011-07" db="EMBL/GenBank/DDBJ databases">
        <title>Divergent evolution of antigenic variation in African trypanosomes.</title>
        <authorList>
            <person name="Jackson A.P."/>
            <person name="Berry A."/>
            <person name="Allison H.C."/>
            <person name="Burton P."/>
            <person name="Anderson J."/>
            <person name="Aslett M."/>
            <person name="Brown R."/>
            <person name="Corton N."/>
            <person name="Harris D."/>
            <person name="Hauser H."/>
            <person name="Gamble J."/>
            <person name="Gilderthorp R."/>
            <person name="McQuillan J."/>
            <person name="Quail M.A."/>
            <person name="Sanders M."/>
            <person name="Van Tonder A."/>
            <person name="Ginger M.L."/>
            <person name="Donelson J.E."/>
            <person name="Field M.C."/>
            <person name="Barry J.D."/>
            <person name="Berriman M."/>
            <person name="Hertz-Fowler C."/>
        </authorList>
    </citation>
    <scope>NUCLEOTIDE SEQUENCE [LARGE SCALE GENOMIC DNA]</scope>
    <source>
        <strain evidence="5">IL3000</strain>
    </source>
</reference>